<dbReference type="PANTHER" id="PTHR43713:SF3">
    <property type="entry name" value="GLUTAMATE-1-SEMIALDEHYDE 2,1-AMINOMUTASE 1, CHLOROPLASTIC-RELATED"/>
    <property type="match status" value="1"/>
</dbReference>
<evidence type="ECO:0000256" key="1">
    <source>
        <dbReference type="ARBA" id="ARBA00001579"/>
    </source>
</evidence>
<dbReference type="InterPro" id="IPR015422">
    <property type="entry name" value="PyrdxlP-dep_Trfase_small"/>
</dbReference>
<evidence type="ECO:0000256" key="2">
    <source>
        <dbReference type="ARBA" id="ARBA00001933"/>
    </source>
</evidence>
<comment type="cofactor">
    <cofactor evidence="2">
        <name>pyridoxal 5'-phosphate</name>
        <dbReference type="ChEBI" id="CHEBI:597326"/>
    </cofactor>
</comment>
<evidence type="ECO:0000256" key="5">
    <source>
        <dbReference type="ARBA" id="ARBA00012143"/>
    </source>
</evidence>
<evidence type="ECO:0000256" key="6">
    <source>
        <dbReference type="ARBA" id="ARBA00022490"/>
    </source>
</evidence>
<reference evidence="11 12" key="1">
    <citation type="submission" date="2018-06" db="EMBL/GenBank/DDBJ databases">
        <title>Thermoflavimicrobium daqus sp. nov., a thermophilic microbe isolated from Moutai-flavour Daqu.</title>
        <authorList>
            <person name="Wang X."/>
            <person name="Zhou H."/>
        </authorList>
    </citation>
    <scope>NUCLEOTIDE SEQUENCE [LARGE SCALE GENOMIC DNA]</scope>
    <source>
        <strain evidence="11 12">FBKL4.011</strain>
    </source>
</reference>
<dbReference type="GO" id="GO:0008483">
    <property type="term" value="F:transaminase activity"/>
    <property type="evidence" value="ECO:0007669"/>
    <property type="project" value="UniProtKB-KW"/>
</dbReference>
<dbReference type="NCBIfam" id="NF000818">
    <property type="entry name" value="PRK00062.1"/>
    <property type="match status" value="1"/>
</dbReference>
<dbReference type="InterPro" id="IPR049704">
    <property type="entry name" value="Aminotrans_3_PPA_site"/>
</dbReference>
<evidence type="ECO:0000256" key="9">
    <source>
        <dbReference type="ARBA" id="ARBA00023244"/>
    </source>
</evidence>
<keyword evidence="6" id="KW-0963">Cytoplasm</keyword>
<keyword evidence="8" id="KW-0413">Isomerase</keyword>
<dbReference type="InterPro" id="IPR005814">
    <property type="entry name" value="Aminotrans_3"/>
</dbReference>
<dbReference type="FunFam" id="3.40.640.10:FF:000021">
    <property type="entry name" value="Glutamate-1-semialdehyde 2,1-aminomutase"/>
    <property type="match status" value="1"/>
</dbReference>
<dbReference type="EMBL" id="QJKK01000001">
    <property type="protein sequence ID" value="RAL26824.1"/>
    <property type="molecule type" value="Genomic_DNA"/>
</dbReference>
<evidence type="ECO:0000256" key="7">
    <source>
        <dbReference type="ARBA" id="ARBA00022898"/>
    </source>
</evidence>
<dbReference type="Proteomes" id="UP000251213">
    <property type="component" value="Unassembled WGS sequence"/>
</dbReference>
<evidence type="ECO:0000256" key="8">
    <source>
        <dbReference type="ARBA" id="ARBA00023235"/>
    </source>
</evidence>
<comment type="similarity">
    <text evidence="4">Belongs to the class-III pyridoxal-phosphate-dependent aminotransferase family. HemL subfamily.</text>
</comment>
<dbReference type="InterPro" id="IPR015421">
    <property type="entry name" value="PyrdxlP-dep_Trfase_major"/>
</dbReference>
<dbReference type="GO" id="GO:0006779">
    <property type="term" value="P:porphyrin-containing compound biosynthetic process"/>
    <property type="evidence" value="ECO:0007669"/>
    <property type="project" value="UniProtKB-KW"/>
</dbReference>
<organism evidence="11 12">
    <name type="scientific">Thermoflavimicrobium daqui</name>
    <dbReference type="NCBI Taxonomy" id="2137476"/>
    <lineage>
        <taxon>Bacteria</taxon>
        <taxon>Bacillati</taxon>
        <taxon>Bacillota</taxon>
        <taxon>Bacilli</taxon>
        <taxon>Bacillales</taxon>
        <taxon>Thermoactinomycetaceae</taxon>
        <taxon>Thermoflavimicrobium</taxon>
    </lineage>
</organism>
<dbReference type="AlphaFoldDB" id="A0A364K959"/>
<dbReference type="RefSeq" id="WP_113657429.1">
    <property type="nucleotide sequence ID" value="NZ_KZ845663.1"/>
</dbReference>
<dbReference type="PANTHER" id="PTHR43713">
    <property type="entry name" value="GLUTAMATE-1-SEMIALDEHYDE 2,1-AMINOMUTASE"/>
    <property type="match status" value="1"/>
</dbReference>
<keyword evidence="12" id="KW-1185">Reference proteome</keyword>
<dbReference type="CDD" id="cd00610">
    <property type="entry name" value="OAT_like"/>
    <property type="match status" value="1"/>
</dbReference>
<keyword evidence="11" id="KW-0808">Transferase</keyword>
<name>A0A364K959_9BACL</name>
<protein>
    <recommendedName>
        <fullName evidence="5">glutamate-1-semialdehyde 2,1-aminomutase</fullName>
        <ecNumber evidence="5">5.4.3.8</ecNumber>
    </recommendedName>
</protein>
<dbReference type="GO" id="GO:0030170">
    <property type="term" value="F:pyridoxal phosphate binding"/>
    <property type="evidence" value="ECO:0007669"/>
    <property type="project" value="InterPro"/>
</dbReference>
<accession>A0A364K959</accession>
<evidence type="ECO:0000313" key="12">
    <source>
        <dbReference type="Proteomes" id="UP000251213"/>
    </source>
</evidence>
<dbReference type="OrthoDB" id="9807885at2"/>
<dbReference type="Pfam" id="PF00202">
    <property type="entry name" value="Aminotran_3"/>
    <property type="match status" value="1"/>
</dbReference>
<dbReference type="SUPFAM" id="SSF53383">
    <property type="entry name" value="PLP-dependent transferases"/>
    <property type="match status" value="1"/>
</dbReference>
<comment type="caution">
    <text evidence="11">The sequence shown here is derived from an EMBL/GenBank/DDBJ whole genome shotgun (WGS) entry which is preliminary data.</text>
</comment>
<dbReference type="Gene3D" id="3.40.640.10">
    <property type="entry name" value="Type I PLP-dependent aspartate aminotransferase-like (Major domain)"/>
    <property type="match status" value="1"/>
</dbReference>
<comment type="pathway">
    <text evidence="3">Porphyrin-containing compound metabolism; protoporphyrin-IX biosynthesis; 5-aminolevulinate from L-glutamyl-tRNA(Glu): step 2/2.</text>
</comment>
<evidence type="ECO:0000256" key="4">
    <source>
        <dbReference type="ARBA" id="ARBA00008981"/>
    </source>
</evidence>
<sequence length="455" mass="50540">MDSQTIYLQRTRNSSCFYQEAQSFLPGGVTANIKYFEPYPIVMKHANGAYVFDIDQNKYIDYNLCYGALLVGHGHPQVYRAIEEQLQKLGTTILGTPHLLEVEMAKSLVDLYPSIESVRYTNSGLEATMLAIRLAMAWTGRQKIAKFEGHYHGGYDQVLVSVHPTLRDQSQLPPVQLDSCGIPSYYQENTVVLPFNQIEQTAELLKKYGHELAAVILEPVQGGYIPPDASFLKELRELTRQYGIVLIFDEVKTGFRLGLSGAQGRYGVTPDLTALGKVLGGGFPVGAVGGRKEIMQVCSPIDRRDILGVSDGHKTKNAIDILFHSGTYNGHPLVLAAGLATIRILEKTGVYQELEKRTHQLKVGMQEILHRYGIVGKAVGDGSIFNLVFSEHPVLQIQDVLRSDLATRKELDFSLLNQGVYVKPQNRFSLSIAHTSQIISETLNRFEQAVKSIVS</sequence>
<dbReference type="EC" id="5.4.3.8" evidence="5"/>
<evidence type="ECO:0000256" key="3">
    <source>
        <dbReference type="ARBA" id="ARBA00004819"/>
    </source>
</evidence>
<dbReference type="InterPro" id="IPR015424">
    <property type="entry name" value="PyrdxlP-dep_Trfase"/>
</dbReference>
<reference evidence="11 12" key="2">
    <citation type="submission" date="2018-06" db="EMBL/GenBank/DDBJ databases">
        <authorList>
            <person name="Zhirakovskaya E."/>
        </authorList>
    </citation>
    <scope>NUCLEOTIDE SEQUENCE [LARGE SCALE GENOMIC DNA]</scope>
    <source>
        <strain evidence="11 12">FBKL4.011</strain>
    </source>
</reference>
<evidence type="ECO:0000313" key="11">
    <source>
        <dbReference type="EMBL" id="RAL26824.1"/>
    </source>
</evidence>
<dbReference type="GO" id="GO:0042286">
    <property type="term" value="F:glutamate-1-semialdehyde 2,1-aminomutase activity"/>
    <property type="evidence" value="ECO:0007669"/>
    <property type="project" value="UniProtKB-EC"/>
</dbReference>
<keyword evidence="9" id="KW-0627">Porphyrin biosynthesis</keyword>
<dbReference type="PROSITE" id="PS00600">
    <property type="entry name" value="AA_TRANSFER_CLASS_3"/>
    <property type="match status" value="1"/>
</dbReference>
<comment type="catalytic activity">
    <reaction evidence="1">
        <text>(S)-4-amino-5-oxopentanoate = 5-aminolevulinate</text>
        <dbReference type="Rhea" id="RHEA:14265"/>
        <dbReference type="ChEBI" id="CHEBI:57501"/>
        <dbReference type="ChEBI" id="CHEBI:356416"/>
        <dbReference type="EC" id="5.4.3.8"/>
    </reaction>
</comment>
<keyword evidence="7 10" id="KW-0663">Pyridoxal phosphate</keyword>
<dbReference type="Gene3D" id="3.90.1150.10">
    <property type="entry name" value="Aspartate Aminotransferase, domain 1"/>
    <property type="match status" value="1"/>
</dbReference>
<gene>
    <name evidence="11" type="ORF">DL897_01880</name>
</gene>
<keyword evidence="11" id="KW-0032">Aminotransferase</keyword>
<proteinExistence type="inferred from homology"/>
<evidence type="ECO:0000256" key="10">
    <source>
        <dbReference type="RuleBase" id="RU003560"/>
    </source>
</evidence>